<sequence length="323" mass="34534">MDNVITYQFKHMNFLNFLTIINFLAINKPTQRMTRQMTVPTIPCYNASVLAWADALTIVWDGAAVPAYAGVLQTSPPDSLRPSLADFAAYERMLINAKQGQYVSSTRADGVPGAVWPFTEATTTPFGTSIQLPRPGVIPNGAGFVYRSATDLLFPVGAATEAPAHFNGAGHYSSWFIDAPASPRVTAFWRDMINSPMWILYVKQSKDALTNGPLLISLDLSGTITIGGLVTEISKQFSLVCTVKDNKDMAILAVPFGATVSGVWQPGVPHNSLVSNQPIAPGDVVSLTLQTIVSSASGAVPTVEVSLLSSNSSLLSTLLKVDK</sequence>
<reference evidence="1" key="1">
    <citation type="submission" date="2017-04" db="EMBL/GenBank/DDBJ databases">
        <title>Unveiling RNA virosphere associated with marine microorganisms.</title>
        <authorList>
            <person name="Urayama S."/>
            <person name="Takaki Y."/>
            <person name="Nishi S."/>
            <person name="Yoshida Y."/>
            <person name="Deguchi S."/>
            <person name="Takai K."/>
            <person name="Nunoura T."/>
        </authorList>
    </citation>
    <scope>NUCLEOTIDE SEQUENCE</scope>
</reference>
<accession>A0A2V0RA04</accession>
<name>A0A2V0RA04_9ZZZZ</name>
<comment type="caution">
    <text evidence="1">The sequence shown here is derived from an EMBL/GenBank/DDBJ whole genome shotgun (WGS) entry which is preliminary data.</text>
</comment>
<evidence type="ECO:0000313" key="1">
    <source>
        <dbReference type="EMBL" id="GBH22031.1"/>
    </source>
</evidence>
<dbReference type="AlphaFoldDB" id="A0A2V0RA04"/>
<proteinExistence type="predicted"/>
<organism evidence="1">
    <name type="scientific">viral metagenome</name>
    <dbReference type="NCBI Taxonomy" id="1070528"/>
    <lineage>
        <taxon>unclassified sequences</taxon>
        <taxon>metagenomes</taxon>
        <taxon>organismal metagenomes</taxon>
    </lineage>
</organism>
<dbReference type="EMBL" id="BDQA01000555">
    <property type="protein sequence ID" value="GBH22031.1"/>
    <property type="molecule type" value="Genomic_RNA"/>
</dbReference>
<protein>
    <submittedName>
        <fullName evidence="1">Uncharacterized protein</fullName>
    </submittedName>
</protein>